<dbReference type="InterPro" id="IPR037607">
    <property type="entry name" value="DGK"/>
</dbReference>
<feature type="region of interest" description="Disordered" evidence="14">
    <location>
        <begin position="731"/>
        <end position="831"/>
    </location>
</feature>
<feature type="compositionally biased region" description="Acidic residues" evidence="14">
    <location>
        <begin position="313"/>
        <end position="324"/>
    </location>
</feature>
<feature type="domain" description="Ras-associating" evidence="17">
    <location>
        <begin position="926"/>
        <end position="1027"/>
    </location>
</feature>
<dbReference type="EC" id="2.7.1.107" evidence="13"/>
<evidence type="ECO:0000313" key="19">
    <source>
        <dbReference type="RefSeq" id="XP_065722535.2"/>
    </source>
</evidence>
<dbReference type="GO" id="GO:0004143">
    <property type="term" value="F:ATP-dependent diacylglycerol kinase activity"/>
    <property type="evidence" value="ECO:0007669"/>
    <property type="project" value="UniProtKB-EC"/>
</dbReference>
<dbReference type="GeneID" id="108015754"/>
<feature type="compositionally biased region" description="Basic and acidic residues" evidence="14">
    <location>
        <begin position="754"/>
        <end position="767"/>
    </location>
</feature>
<dbReference type="InterPro" id="IPR016064">
    <property type="entry name" value="NAD/diacylglycerol_kinase_sf"/>
</dbReference>
<dbReference type="PANTHER" id="PTHR11255">
    <property type="entry name" value="DIACYLGLYCEROL KINASE"/>
    <property type="match status" value="1"/>
</dbReference>
<dbReference type="PROSITE" id="PS00479">
    <property type="entry name" value="ZF_DAG_PE_1"/>
    <property type="match status" value="2"/>
</dbReference>
<dbReference type="PROSITE" id="PS50200">
    <property type="entry name" value="RA"/>
    <property type="match status" value="1"/>
</dbReference>
<dbReference type="InterPro" id="IPR020454">
    <property type="entry name" value="DAG/PE-bd"/>
</dbReference>
<organism evidence="18 19">
    <name type="scientific">Drosophila suzukii</name>
    <name type="common">Spotted-wing drosophila fruit fly</name>
    <dbReference type="NCBI Taxonomy" id="28584"/>
    <lineage>
        <taxon>Eukaryota</taxon>
        <taxon>Metazoa</taxon>
        <taxon>Ecdysozoa</taxon>
        <taxon>Arthropoda</taxon>
        <taxon>Hexapoda</taxon>
        <taxon>Insecta</taxon>
        <taxon>Pterygota</taxon>
        <taxon>Neoptera</taxon>
        <taxon>Endopterygota</taxon>
        <taxon>Diptera</taxon>
        <taxon>Brachycera</taxon>
        <taxon>Muscomorpha</taxon>
        <taxon>Ephydroidea</taxon>
        <taxon>Drosophilidae</taxon>
        <taxon>Drosophila</taxon>
        <taxon>Sophophora</taxon>
    </lineage>
</organism>
<dbReference type="SUPFAM" id="SSF57889">
    <property type="entry name" value="Cysteine-rich domain"/>
    <property type="match status" value="3"/>
</dbReference>
<evidence type="ECO:0000256" key="7">
    <source>
        <dbReference type="ARBA" id="ARBA00022741"/>
    </source>
</evidence>
<feature type="compositionally biased region" description="Polar residues" evidence="14">
    <location>
        <begin position="1268"/>
        <end position="1278"/>
    </location>
</feature>
<evidence type="ECO:0000256" key="3">
    <source>
        <dbReference type="ARBA" id="ARBA00009280"/>
    </source>
</evidence>
<name>A0AB40DE92_DROSZ</name>
<evidence type="ECO:0000256" key="1">
    <source>
        <dbReference type="ARBA" id="ARBA00001383"/>
    </source>
</evidence>
<dbReference type="Pfam" id="PF24099">
    <property type="entry name" value="RBD_DGKtheta"/>
    <property type="match status" value="1"/>
</dbReference>
<keyword evidence="5" id="KW-0479">Metal-binding</keyword>
<evidence type="ECO:0000256" key="6">
    <source>
        <dbReference type="ARBA" id="ARBA00022737"/>
    </source>
</evidence>
<dbReference type="SUPFAM" id="SSF54928">
    <property type="entry name" value="RNA-binding domain, RBD"/>
    <property type="match status" value="1"/>
</dbReference>
<keyword evidence="12" id="KW-0472">Membrane</keyword>
<dbReference type="InterPro" id="IPR000756">
    <property type="entry name" value="Diacylglycerol_kin_accessory"/>
</dbReference>
<evidence type="ECO:0000256" key="2">
    <source>
        <dbReference type="ARBA" id="ARBA00004370"/>
    </source>
</evidence>
<evidence type="ECO:0000256" key="8">
    <source>
        <dbReference type="ARBA" id="ARBA00022771"/>
    </source>
</evidence>
<dbReference type="SUPFAM" id="SSF111331">
    <property type="entry name" value="NAD kinase/diacylglycerol kinase-like"/>
    <property type="match status" value="1"/>
</dbReference>
<dbReference type="Pfam" id="PF00788">
    <property type="entry name" value="RA"/>
    <property type="match status" value="2"/>
</dbReference>
<dbReference type="CDD" id="cd01783">
    <property type="entry name" value="RA2_DAGK-theta"/>
    <property type="match status" value="1"/>
</dbReference>
<feature type="compositionally biased region" description="Low complexity" evidence="14">
    <location>
        <begin position="791"/>
        <end position="800"/>
    </location>
</feature>
<sequence>MADGGHSFVKKTFHKPTYCHHCSDLLWGLIQQGYICEVCNFIIHERCVTSVVTPCSGIAPCIIKNPVAHCWSEPTHHKRKFCTVCRKRLDETPAVHCLVCEYFAHIECQDFAVPDCTENATYVPGKELLNVKHQHHWREGNLPSTSKCAYCKKTCWSSECLTGYRCEWCGMTTHAGCRMYLPTECNFGILQPIYLPPHSVSIPRTEVPIEAIIGVQVKSKTTLVRDYSCPSPDLSCPIPGAGCGSLAGLNLKELLELHRQRLEQSKQNFLLSTPPTPTSCGSISLCHSPTPSSLTVGETSNEQDHDQDRDAPGQEEEPEEENTEQDSGALQLTTSTSNVIGNLQKSPSANSSLHLLYTNLFRKLGQGKRRRKRGSSGGISPSEDEDDVDGGVCDISGGDLSDDYDHCDVALRRRSLRSRQPRDVSETDYHGDAEAEVDGETAPRESCYETSDTGGELTNTDEADSSLNLISNLSYNSSNNSNASNAPGGGGVGGGAVRSTTTTTTAPGKSGQALSVQGGRQQPKTGALAQTKPKPKPILMPKHKAQGKGGSLSSPLSNSNSSDCSSASPSAPATLLQLSPVGRSKSFQESAAITAVSRYKKYGRGLFQRRRSKRSPKNAVGAAGGKSNYSLDRLSQNIEITIQDEDGNYHPYDDNFHMLARRLDATDVDDDVGFDDLYLDDRPSGASDDLAFAGDISDGGASSRSRASDASDGHVLGRLLRQMRQGLSVGWRKPRYQKRRARSISEEFSSGEAPRYKDEESASKTDPGHGPTSSGGGAGGGGSGGAGGSSTAGASASAAGGSSGHYRPDSGSGHKSDKSEKDREKKEKEREEKDIEMIKVFDGNNSFRRQQYRVIIVQRTYTLEQLLTTALRAFHITRDPQAFYLTDLYAPAGMEDTPMLDPTPVLNLTHLEGKRPAIYLRFQDRDRGHVRVYPGKLQCSSLEDPYVSVPVDNSTVIKDLIRDALDKFGLQDNQIQDYRCSEVLLDRGVTERILSWNERPWDIMKQLGKDSIRQMELMRFYMQHKQDPHGPNIALFVGNLPTGLSQRNYEQILNKYVTDENKFISIGPIYYEYGSVVLTFEDTMKAVRAFYNLRETIIEDKKLLVLLLPNIEPSMVPSDVRPLLVFVNVKSGGCQGLELISSFRKLLNPYQVFDLDNGGPLPGLYVFRQITNYKILVCGGDGTIGWVLQCLDNVGQDSECSSPPCAIVPLGTGNDLARVLCWGSGYTGGEDPLNLLRDVIEAEEIRLDRWTVVFHPEDKPEEPAMKAPSQTTGGAQNEDNSQIFVMNNYFGIGIDADLCLDFHNAREENPNQFNSRLRNKGYYVKMGLRKIVGRKAVKDLQKELRLEVDGKIVELPPVDGIIILNILSWGSGANPWGPDKDDQFSTPNHYDGMLEVVGVTGVVHLGQIQSGIRTAMRIAQGGHIKIHLNTDMPVQVDGEPWIQSPGDVVVLKSALKATMLKKTKSKRRLTEPHISPAVLSLSVAQQGSGSGSVSVSGSPQSQSQQQLQQQQQQQQQQLAENGEKEASMTLPAGFGST</sequence>
<dbReference type="Gene3D" id="3.30.60.20">
    <property type="match status" value="2"/>
</dbReference>
<dbReference type="PROSITE" id="PS50146">
    <property type="entry name" value="DAGK"/>
    <property type="match status" value="1"/>
</dbReference>
<dbReference type="GO" id="GO:0008270">
    <property type="term" value="F:zinc ion binding"/>
    <property type="evidence" value="ECO:0007669"/>
    <property type="project" value="UniProtKB-KW"/>
</dbReference>
<gene>
    <name evidence="19" type="primary">LOC108015754</name>
</gene>
<comment type="catalytic activity">
    <reaction evidence="1 13">
        <text>a 1,2-diacyl-sn-glycerol + ATP = a 1,2-diacyl-sn-glycero-3-phosphate + ADP + H(+)</text>
        <dbReference type="Rhea" id="RHEA:10272"/>
        <dbReference type="ChEBI" id="CHEBI:15378"/>
        <dbReference type="ChEBI" id="CHEBI:17815"/>
        <dbReference type="ChEBI" id="CHEBI:30616"/>
        <dbReference type="ChEBI" id="CHEBI:58608"/>
        <dbReference type="ChEBI" id="CHEBI:456216"/>
        <dbReference type="EC" id="2.7.1.107"/>
    </reaction>
</comment>
<feature type="compositionally biased region" description="Polar residues" evidence="14">
    <location>
        <begin position="448"/>
        <end position="458"/>
    </location>
</feature>
<keyword evidence="7 13" id="KW-0547">Nucleotide-binding</keyword>
<feature type="compositionally biased region" description="Basic and acidic residues" evidence="14">
    <location>
        <begin position="806"/>
        <end position="831"/>
    </location>
</feature>
<dbReference type="Proteomes" id="UP001652628">
    <property type="component" value="Chromosome 3"/>
</dbReference>
<reference evidence="19" key="1">
    <citation type="submission" date="2025-08" db="UniProtKB">
        <authorList>
            <consortium name="RefSeq"/>
        </authorList>
    </citation>
    <scope>IDENTIFICATION</scope>
</reference>
<feature type="compositionally biased region" description="Basic and acidic residues" evidence="14">
    <location>
        <begin position="302"/>
        <end position="312"/>
    </location>
</feature>
<dbReference type="InterPro" id="IPR056392">
    <property type="entry name" value="DGKtheta_RBD"/>
</dbReference>
<dbReference type="RefSeq" id="XP_065722535.2">
    <property type="nucleotide sequence ID" value="XM_065866463.2"/>
</dbReference>
<protein>
    <recommendedName>
        <fullName evidence="13">Diacylglycerol kinase</fullName>
        <shortName evidence="13">DAG kinase</shortName>
        <ecNumber evidence="13">2.7.1.107</ecNumber>
    </recommendedName>
</protein>
<evidence type="ECO:0000256" key="10">
    <source>
        <dbReference type="ARBA" id="ARBA00022833"/>
    </source>
</evidence>
<feature type="compositionally biased region" description="Low complexity" evidence="14">
    <location>
        <begin position="1489"/>
        <end position="1518"/>
    </location>
</feature>
<feature type="domain" description="Phorbol-ester/DAG-type" evidence="15">
    <location>
        <begin position="5"/>
        <end position="55"/>
    </location>
</feature>
<dbReference type="InterPro" id="IPR017438">
    <property type="entry name" value="ATP-NAD_kinase_N"/>
</dbReference>
<dbReference type="InterPro" id="IPR029071">
    <property type="entry name" value="Ubiquitin-like_domsf"/>
</dbReference>
<evidence type="ECO:0000256" key="9">
    <source>
        <dbReference type="ARBA" id="ARBA00022777"/>
    </source>
</evidence>
<evidence type="ECO:0000256" key="13">
    <source>
        <dbReference type="RuleBase" id="RU361128"/>
    </source>
</evidence>
<feature type="domain" description="Phorbol-ester/DAG-type" evidence="15">
    <location>
        <begin position="134"/>
        <end position="185"/>
    </location>
</feature>
<keyword evidence="18" id="KW-1185">Reference proteome</keyword>
<feature type="region of interest" description="Disordered" evidence="14">
    <location>
        <begin position="417"/>
        <end position="462"/>
    </location>
</feature>
<feature type="region of interest" description="Disordered" evidence="14">
    <location>
        <begin position="1258"/>
        <end position="1278"/>
    </location>
</feature>
<feature type="compositionally biased region" description="Gly residues" evidence="14">
    <location>
        <begin position="773"/>
        <end position="790"/>
    </location>
</feature>
<feature type="compositionally biased region" description="Polar residues" evidence="14">
    <location>
        <begin position="512"/>
        <end position="524"/>
    </location>
</feature>
<dbReference type="Pfam" id="PF00609">
    <property type="entry name" value="DAGK_acc"/>
    <property type="match status" value="1"/>
</dbReference>
<feature type="compositionally biased region" description="Low complexity" evidence="14">
    <location>
        <begin position="497"/>
        <end position="511"/>
    </location>
</feature>
<feature type="region of interest" description="Disordered" evidence="14">
    <location>
        <begin position="366"/>
        <end position="399"/>
    </location>
</feature>
<dbReference type="PROSITE" id="PS50081">
    <property type="entry name" value="ZF_DAG_PE_2"/>
    <property type="match status" value="3"/>
</dbReference>
<dbReference type="CDD" id="cd20804">
    <property type="entry name" value="C1_DGKtheta_typeV_rpt2"/>
    <property type="match status" value="1"/>
</dbReference>
<keyword evidence="10" id="KW-0862">Zinc</keyword>
<dbReference type="Pfam" id="PF00130">
    <property type="entry name" value="C1_1"/>
    <property type="match status" value="2"/>
</dbReference>
<dbReference type="SMART" id="SM00109">
    <property type="entry name" value="C1"/>
    <property type="match status" value="3"/>
</dbReference>
<dbReference type="Gene3D" id="3.10.20.90">
    <property type="entry name" value="Phosphatidylinositol 3-kinase Catalytic Subunit, Chain A, domain 1"/>
    <property type="match status" value="1"/>
</dbReference>
<dbReference type="Pfam" id="PF00781">
    <property type="entry name" value="DAGK_cat"/>
    <property type="match status" value="1"/>
</dbReference>
<feature type="compositionally biased region" description="Low complexity" evidence="14">
    <location>
        <begin position="551"/>
        <end position="572"/>
    </location>
</feature>
<dbReference type="InterPro" id="IPR001206">
    <property type="entry name" value="Diacylglycerol_kinase_cat_dom"/>
</dbReference>
<dbReference type="CDD" id="cd20854">
    <property type="entry name" value="C1_DGKtheta_typeV_rpt3"/>
    <property type="match status" value="1"/>
</dbReference>
<dbReference type="InterPro" id="IPR000159">
    <property type="entry name" value="RA_dom"/>
</dbReference>
<dbReference type="CDD" id="cd17111">
    <property type="entry name" value="RA1_DAGK-theta"/>
    <property type="match status" value="1"/>
</dbReference>
<dbReference type="SMART" id="SM00045">
    <property type="entry name" value="DAGKa"/>
    <property type="match status" value="1"/>
</dbReference>
<comment type="similarity">
    <text evidence="3 13">Belongs to the eukaryotic diacylglycerol kinase family.</text>
</comment>
<feature type="compositionally biased region" description="Basic residues" evidence="14">
    <location>
        <begin position="732"/>
        <end position="742"/>
    </location>
</feature>
<evidence type="ECO:0000256" key="4">
    <source>
        <dbReference type="ARBA" id="ARBA00022679"/>
    </source>
</evidence>
<dbReference type="Gene3D" id="3.40.50.10330">
    <property type="entry name" value="Probable inorganic polyphosphate/atp-NAD kinase, domain 1"/>
    <property type="match status" value="1"/>
</dbReference>
<evidence type="ECO:0000256" key="14">
    <source>
        <dbReference type="SAM" id="MobiDB-lite"/>
    </source>
</evidence>
<dbReference type="Gene3D" id="2.60.200.40">
    <property type="match status" value="1"/>
</dbReference>
<dbReference type="InterPro" id="IPR035979">
    <property type="entry name" value="RBD_domain_sf"/>
</dbReference>
<dbReference type="InterPro" id="IPR046349">
    <property type="entry name" value="C1-like_sf"/>
</dbReference>
<evidence type="ECO:0000259" key="15">
    <source>
        <dbReference type="PROSITE" id="PS50081"/>
    </source>
</evidence>
<feature type="domain" description="Phorbol-ester/DAG-type" evidence="15">
    <location>
        <begin position="68"/>
        <end position="116"/>
    </location>
</feature>
<feature type="region of interest" description="Disordered" evidence="14">
    <location>
        <begin position="480"/>
        <end position="572"/>
    </location>
</feature>
<dbReference type="SMART" id="SM00046">
    <property type="entry name" value="DAGKc"/>
    <property type="match status" value="1"/>
</dbReference>
<evidence type="ECO:0000256" key="5">
    <source>
        <dbReference type="ARBA" id="ARBA00022723"/>
    </source>
</evidence>
<dbReference type="SMART" id="SM00314">
    <property type="entry name" value="RA"/>
    <property type="match status" value="2"/>
</dbReference>
<evidence type="ECO:0000313" key="18">
    <source>
        <dbReference type="Proteomes" id="UP001652628"/>
    </source>
</evidence>
<keyword evidence="9 13" id="KW-0418">Kinase</keyword>
<feature type="region of interest" description="Disordered" evidence="14">
    <location>
        <begin position="1489"/>
        <end position="1537"/>
    </location>
</feature>
<comment type="subcellular location">
    <subcellularLocation>
        <location evidence="2">Membrane</location>
    </subcellularLocation>
</comment>
<keyword evidence="11 13" id="KW-0067">ATP-binding</keyword>
<evidence type="ECO:0000259" key="16">
    <source>
        <dbReference type="PROSITE" id="PS50146"/>
    </source>
</evidence>
<keyword evidence="6" id="KW-0677">Repeat</keyword>
<feature type="compositionally biased region" description="Gly residues" evidence="14">
    <location>
        <begin position="487"/>
        <end position="496"/>
    </location>
</feature>
<feature type="region of interest" description="Disordered" evidence="14">
    <location>
        <begin position="268"/>
        <end position="330"/>
    </location>
</feature>
<keyword evidence="8" id="KW-0863">Zinc-finger</keyword>
<feature type="compositionally biased region" description="Polar residues" evidence="14">
    <location>
        <begin position="268"/>
        <end position="300"/>
    </location>
</feature>
<dbReference type="GO" id="GO:0005524">
    <property type="term" value="F:ATP binding"/>
    <property type="evidence" value="ECO:0007669"/>
    <property type="project" value="UniProtKB-KW"/>
</dbReference>
<dbReference type="GO" id="GO:0016020">
    <property type="term" value="C:membrane"/>
    <property type="evidence" value="ECO:0007669"/>
    <property type="project" value="UniProtKB-SubCell"/>
</dbReference>
<evidence type="ECO:0000256" key="12">
    <source>
        <dbReference type="ARBA" id="ARBA00023136"/>
    </source>
</evidence>
<dbReference type="InterPro" id="IPR002219">
    <property type="entry name" value="PKC_DAG/PE"/>
</dbReference>
<accession>A0AB40DE92</accession>
<dbReference type="PANTHER" id="PTHR11255:SF54">
    <property type="entry name" value="DIACYLGLYCEROL KINASE THETA"/>
    <property type="match status" value="1"/>
</dbReference>
<keyword evidence="4 13" id="KW-0808">Transferase</keyword>
<feature type="compositionally biased region" description="Basic and acidic residues" evidence="14">
    <location>
        <begin position="420"/>
        <end position="433"/>
    </location>
</feature>
<feature type="domain" description="DAGKc" evidence="16">
    <location>
        <begin position="1118"/>
        <end position="1256"/>
    </location>
</feature>
<dbReference type="GO" id="GO:0003676">
    <property type="term" value="F:nucleic acid binding"/>
    <property type="evidence" value="ECO:0007669"/>
    <property type="project" value="InterPro"/>
</dbReference>
<evidence type="ECO:0000259" key="17">
    <source>
        <dbReference type="PROSITE" id="PS50200"/>
    </source>
</evidence>
<proteinExistence type="inferred from homology"/>
<dbReference type="GO" id="GO:0007200">
    <property type="term" value="P:phospholipase C-activating G protein-coupled receptor signaling pathway"/>
    <property type="evidence" value="ECO:0007669"/>
    <property type="project" value="InterPro"/>
</dbReference>
<dbReference type="SUPFAM" id="SSF54236">
    <property type="entry name" value="Ubiquitin-like"/>
    <property type="match status" value="2"/>
</dbReference>
<evidence type="ECO:0000256" key="11">
    <source>
        <dbReference type="ARBA" id="ARBA00022840"/>
    </source>
</evidence>
<dbReference type="PRINTS" id="PR00008">
    <property type="entry name" value="DAGPEDOMAIN"/>
</dbReference>
<dbReference type="CDD" id="cd20803">
    <property type="entry name" value="C1_DGKtheta_typeV_rpt1"/>
    <property type="match status" value="1"/>
</dbReference>